<protein>
    <recommendedName>
        <fullName evidence="4">Knottin scorpion toxin-like domain-containing protein</fullName>
    </recommendedName>
</protein>
<dbReference type="AlphaFoldDB" id="A0A5N5J9B5"/>
<evidence type="ECO:0000313" key="3">
    <source>
        <dbReference type="Proteomes" id="UP000326939"/>
    </source>
</evidence>
<comment type="caution">
    <text evidence="2">The sequence shown here is derived from an EMBL/GenBank/DDBJ whole genome shotgun (WGS) entry which is preliminary data.</text>
</comment>
<keyword evidence="1" id="KW-0732">Signal</keyword>
<feature type="chain" id="PRO_5024385133" description="Knottin scorpion toxin-like domain-containing protein" evidence="1">
    <location>
        <begin position="21"/>
        <end position="93"/>
    </location>
</feature>
<reference evidence="3" key="1">
    <citation type="journal article" date="2019" name="Gigascience">
        <title>De novo genome assembly of the endangered Acer yangbiense, a plant species with extremely small populations endemic to Yunnan Province, China.</title>
        <authorList>
            <person name="Yang J."/>
            <person name="Wariss H.M."/>
            <person name="Tao L."/>
            <person name="Zhang R."/>
            <person name="Yun Q."/>
            <person name="Hollingsworth P."/>
            <person name="Dao Z."/>
            <person name="Luo G."/>
            <person name="Guo H."/>
            <person name="Ma Y."/>
            <person name="Sun W."/>
        </authorList>
    </citation>
    <scope>NUCLEOTIDE SEQUENCE [LARGE SCALE GENOMIC DNA]</scope>
    <source>
        <strain evidence="3">cv. br00</strain>
    </source>
</reference>
<proteinExistence type="predicted"/>
<feature type="signal peptide" evidence="1">
    <location>
        <begin position="1"/>
        <end position="20"/>
    </location>
</feature>
<dbReference type="Proteomes" id="UP000326939">
    <property type="component" value="Chromosome 18"/>
</dbReference>
<evidence type="ECO:0000313" key="2">
    <source>
        <dbReference type="EMBL" id="KAB5513953.1"/>
    </source>
</evidence>
<evidence type="ECO:0008006" key="4">
    <source>
        <dbReference type="Google" id="ProtNLM"/>
    </source>
</evidence>
<dbReference type="EMBL" id="VDCV01000018">
    <property type="protein sequence ID" value="KAB5513953.1"/>
    <property type="molecule type" value="Genomic_DNA"/>
</dbReference>
<accession>A0A5N5J9B5</accession>
<name>A0A5N5J9B5_9ROSI</name>
<keyword evidence="3" id="KW-1185">Reference proteome</keyword>
<gene>
    <name evidence="2" type="ORF">DKX38_027859</name>
</gene>
<organism evidence="2 3">
    <name type="scientific">Salix brachista</name>
    <dbReference type="NCBI Taxonomy" id="2182728"/>
    <lineage>
        <taxon>Eukaryota</taxon>
        <taxon>Viridiplantae</taxon>
        <taxon>Streptophyta</taxon>
        <taxon>Embryophyta</taxon>
        <taxon>Tracheophyta</taxon>
        <taxon>Spermatophyta</taxon>
        <taxon>Magnoliopsida</taxon>
        <taxon>eudicotyledons</taxon>
        <taxon>Gunneridae</taxon>
        <taxon>Pentapetalae</taxon>
        <taxon>rosids</taxon>
        <taxon>fabids</taxon>
        <taxon>Malpighiales</taxon>
        <taxon>Salicaceae</taxon>
        <taxon>Saliceae</taxon>
        <taxon>Salix</taxon>
    </lineage>
</organism>
<sequence>MERASLKFVLLFILLVFTSSEKEQWYIYFNVGIDAGVLRSVEAAKCVRDIDCYFQCRSRHGFCNDKTHKCSCLPREENYVESTADCTRDGGCN</sequence>
<evidence type="ECO:0000256" key="1">
    <source>
        <dbReference type="SAM" id="SignalP"/>
    </source>
</evidence>